<dbReference type="OrthoDB" id="2517683at2"/>
<sequence>MGYIIHEILHFFVGASIGYVMFNKDFESNGKRALILCFGGIAAISPDITKFFGDILGHSVLLVPVYGLLFAIGFRVLVRDLHFLKAWFVFSLTVLIGHIFIDYVGNGVAFLLPLTQEEFSFSIIRRNDEFVLYTLLVAVLIGLFYRKGKLVFLTGIIIVSLYLGGLSVSKIQLEQALNKQYQSDNVNLLITFPSNSYSEWKFMVRTDKVWVNGYSPILNSKIYIEDERKLDE</sequence>
<dbReference type="AlphaFoldDB" id="A0A917TZH3"/>
<gene>
    <name evidence="2" type="ORF">GCM10011351_31270</name>
</gene>
<dbReference type="InterPro" id="IPR053170">
    <property type="entry name" value="Transcription_regulator"/>
</dbReference>
<accession>A0A917TZH3</accession>
<dbReference type="RefSeq" id="WP_117157219.1">
    <property type="nucleotide sequence ID" value="NZ_BMLG01000032.1"/>
</dbReference>
<feature type="transmembrane region" description="Helical" evidence="1">
    <location>
        <begin position="59"/>
        <end position="78"/>
    </location>
</feature>
<evidence type="ECO:0000256" key="1">
    <source>
        <dbReference type="SAM" id="Phobius"/>
    </source>
</evidence>
<evidence type="ECO:0008006" key="4">
    <source>
        <dbReference type="Google" id="ProtNLM"/>
    </source>
</evidence>
<feature type="transmembrane region" description="Helical" evidence="1">
    <location>
        <begin position="130"/>
        <end position="145"/>
    </location>
</feature>
<dbReference type="Pfam" id="PF04307">
    <property type="entry name" value="YdjM"/>
    <property type="match status" value="1"/>
</dbReference>
<feature type="transmembrane region" description="Helical" evidence="1">
    <location>
        <begin position="150"/>
        <end position="168"/>
    </location>
</feature>
<evidence type="ECO:0000313" key="3">
    <source>
        <dbReference type="Proteomes" id="UP000618460"/>
    </source>
</evidence>
<dbReference type="PANTHER" id="PTHR40031:SF1">
    <property type="entry name" value="MEMBRANE-BOUND METAL-DEPENDENT HYDROLASE"/>
    <property type="match status" value="1"/>
</dbReference>
<reference evidence="2" key="1">
    <citation type="journal article" date="2014" name="Int. J. Syst. Evol. Microbiol.">
        <title>Complete genome sequence of Corynebacterium casei LMG S-19264T (=DSM 44701T), isolated from a smear-ripened cheese.</title>
        <authorList>
            <consortium name="US DOE Joint Genome Institute (JGI-PGF)"/>
            <person name="Walter F."/>
            <person name="Albersmeier A."/>
            <person name="Kalinowski J."/>
            <person name="Ruckert C."/>
        </authorList>
    </citation>
    <scope>NUCLEOTIDE SEQUENCE</scope>
    <source>
        <strain evidence="2">CGMCC 1.6333</strain>
    </source>
</reference>
<reference evidence="2" key="2">
    <citation type="submission" date="2020-09" db="EMBL/GenBank/DDBJ databases">
        <authorList>
            <person name="Sun Q."/>
            <person name="Zhou Y."/>
        </authorList>
    </citation>
    <scope>NUCLEOTIDE SEQUENCE</scope>
    <source>
        <strain evidence="2">CGMCC 1.6333</strain>
    </source>
</reference>
<organism evidence="2 3">
    <name type="scientific">Paraliobacillus quinghaiensis</name>
    <dbReference type="NCBI Taxonomy" id="470815"/>
    <lineage>
        <taxon>Bacteria</taxon>
        <taxon>Bacillati</taxon>
        <taxon>Bacillota</taxon>
        <taxon>Bacilli</taxon>
        <taxon>Bacillales</taxon>
        <taxon>Bacillaceae</taxon>
        <taxon>Paraliobacillus</taxon>
    </lineage>
</organism>
<keyword evidence="1" id="KW-1133">Transmembrane helix</keyword>
<dbReference type="Proteomes" id="UP000618460">
    <property type="component" value="Unassembled WGS sequence"/>
</dbReference>
<evidence type="ECO:0000313" key="2">
    <source>
        <dbReference type="EMBL" id="GGM43056.1"/>
    </source>
</evidence>
<comment type="caution">
    <text evidence="2">The sequence shown here is derived from an EMBL/GenBank/DDBJ whole genome shotgun (WGS) entry which is preliminary data.</text>
</comment>
<name>A0A917TZH3_9BACI</name>
<keyword evidence="3" id="KW-1185">Reference proteome</keyword>
<feature type="transmembrane region" description="Helical" evidence="1">
    <location>
        <begin position="87"/>
        <end position="110"/>
    </location>
</feature>
<proteinExistence type="predicted"/>
<keyword evidence="1" id="KW-0472">Membrane</keyword>
<dbReference type="InterPro" id="IPR007404">
    <property type="entry name" value="YdjM-like"/>
</dbReference>
<keyword evidence="1" id="KW-0812">Transmembrane</keyword>
<protein>
    <recommendedName>
        <fullName evidence="4">Metal-dependent hydrolase</fullName>
    </recommendedName>
</protein>
<dbReference type="EMBL" id="BMLG01000032">
    <property type="protein sequence ID" value="GGM43056.1"/>
    <property type="molecule type" value="Genomic_DNA"/>
</dbReference>
<feature type="transmembrane region" description="Helical" evidence="1">
    <location>
        <begin position="6"/>
        <end position="22"/>
    </location>
</feature>
<dbReference type="PANTHER" id="PTHR40031">
    <property type="entry name" value="HYPOTHETICAL MEMBRANE SPANNING PROTEIN"/>
    <property type="match status" value="1"/>
</dbReference>